<feature type="transmembrane region" description="Helical" evidence="2">
    <location>
        <begin position="33"/>
        <end position="54"/>
    </location>
</feature>
<protein>
    <submittedName>
        <fullName evidence="3">Conserved secreted protein</fullName>
    </submittedName>
</protein>
<reference evidence="3 4" key="1">
    <citation type="submission" date="2016-08" db="EMBL/GenBank/DDBJ databases">
        <title>Complete genome sequence of Mycobacterium shinshuense, a subspecies of M. ulcerans.</title>
        <authorList>
            <person name="Yoshida M."/>
            <person name="Ogura Y."/>
            <person name="Hayashi T."/>
            <person name="Hoshino Y."/>
        </authorList>
    </citation>
    <scope>NUCLEOTIDE SEQUENCE [LARGE SCALE GENOMIC DNA]</scope>
    <source>
        <strain evidence="4">ATCC 33728</strain>
    </source>
</reference>
<dbReference type="Pfam" id="PF12028">
    <property type="entry name" value="DUF3515"/>
    <property type="match status" value="1"/>
</dbReference>
<dbReference type="AlphaFoldDB" id="A0A1B4Y1H7"/>
<gene>
    <name evidence="3" type="ORF">SHTP_1686</name>
</gene>
<sequence>MGQESRVEPEVSDAVTGDTPANPQPDPDGPPRVLIIAAALLAVAALGTILVIAANREVPRQPVAVPSVPAPQAASPACHALLTALPQRLGDYQRAPMVQPAPQGTGAWSSAAADEPVILRCGLDRPADFVVGSPIQVVDRVQWFRVSDQTEAAGTATAGSRSTWYTVDRPVYVVLTLPAGSGPTPIQELSEIIDRAIAPVPIDPAPAG</sequence>
<accession>A0A1B4Y1H7</accession>
<dbReference type="InterPro" id="IPR021903">
    <property type="entry name" value="DUF3515"/>
</dbReference>
<evidence type="ECO:0000313" key="4">
    <source>
        <dbReference type="Proteomes" id="UP000218067"/>
    </source>
</evidence>
<feature type="region of interest" description="Disordered" evidence="1">
    <location>
        <begin position="1"/>
        <end position="30"/>
    </location>
</feature>
<evidence type="ECO:0000256" key="2">
    <source>
        <dbReference type="SAM" id="Phobius"/>
    </source>
</evidence>
<keyword evidence="2" id="KW-1133">Transmembrane helix</keyword>
<keyword evidence="2" id="KW-0472">Membrane</keyword>
<dbReference type="EMBL" id="AP017624">
    <property type="protein sequence ID" value="BAV40917.1"/>
    <property type="molecule type" value="Genomic_DNA"/>
</dbReference>
<evidence type="ECO:0000313" key="3">
    <source>
        <dbReference type="EMBL" id="BAV40917.1"/>
    </source>
</evidence>
<organism evidence="3 4">
    <name type="scientific">Mycobacterium ulcerans subsp. shinshuense</name>
    <dbReference type="NCBI Taxonomy" id="1124626"/>
    <lineage>
        <taxon>Bacteria</taxon>
        <taxon>Bacillati</taxon>
        <taxon>Actinomycetota</taxon>
        <taxon>Actinomycetes</taxon>
        <taxon>Mycobacteriales</taxon>
        <taxon>Mycobacteriaceae</taxon>
        <taxon>Mycobacterium</taxon>
        <taxon>Mycobacterium ulcerans group</taxon>
    </lineage>
</organism>
<dbReference type="Proteomes" id="UP000218067">
    <property type="component" value="Chromosome"/>
</dbReference>
<evidence type="ECO:0000256" key="1">
    <source>
        <dbReference type="SAM" id="MobiDB-lite"/>
    </source>
</evidence>
<proteinExistence type="predicted"/>
<name>A0A1B4Y1H7_MYCUL</name>
<keyword evidence="2" id="KW-0812">Transmembrane</keyword>